<gene>
    <name evidence="10 13" type="primary">glmS</name>
    <name evidence="13" type="ORF">F7Q91_06795</name>
</gene>
<evidence type="ECO:0000256" key="4">
    <source>
        <dbReference type="ARBA" id="ARBA00016090"/>
    </source>
</evidence>
<dbReference type="CDD" id="cd00714">
    <property type="entry name" value="GFAT"/>
    <property type="match status" value="1"/>
</dbReference>
<dbReference type="GO" id="GO:0006047">
    <property type="term" value="P:UDP-N-acetylglucosamine metabolic process"/>
    <property type="evidence" value="ECO:0007669"/>
    <property type="project" value="TreeGrafter"/>
</dbReference>
<feature type="initiator methionine" description="Removed" evidence="10">
    <location>
        <position position="1"/>
    </location>
</feature>
<dbReference type="SUPFAM" id="SSF53697">
    <property type="entry name" value="SIS domain"/>
    <property type="match status" value="1"/>
</dbReference>
<evidence type="ECO:0000313" key="14">
    <source>
        <dbReference type="Proteomes" id="UP000423756"/>
    </source>
</evidence>
<protein>
    <recommendedName>
        <fullName evidence="4 10">Glutamine--fructose-6-phosphate aminotransferase [isomerizing]</fullName>
        <ecNumber evidence="3 10">2.6.1.16</ecNumber>
    </recommendedName>
    <alternativeName>
        <fullName evidence="10">D-fructose-6-phosphate amidotransferase</fullName>
    </alternativeName>
    <alternativeName>
        <fullName evidence="10">GFAT</fullName>
    </alternativeName>
    <alternativeName>
        <fullName evidence="10">Glucosamine-6-phosphate synthase</fullName>
    </alternativeName>
    <alternativeName>
        <fullName evidence="10">Hexosephosphate aminotransferase</fullName>
    </alternativeName>
    <alternativeName>
        <fullName evidence="10">L-glutamine--D-fructose-6-phosphate amidotransferase</fullName>
    </alternativeName>
</protein>
<organism evidence="13 14">
    <name type="scientific">Vibrio chagasii</name>
    <dbReference type="NCBI Taxonomy" id="170679"/>
    <lineage>
        <taxon>Bacteria</taxon>
        <taxon>Pseudomonadati</taxon>
        <taxon>Pseudomonadota</taxon>
        <taxon>Gammaproteobacteria</taxon>
        <taxon>Vibrionales</taxon>
        <taxon>Vibrionaceae</taxon>
        <taxon>Vibrio</taxon>
    </lineage>
</organism>
<dbReference type="GO" id="GO:0005975">
    <property type="term" value="P:carbohydrate metabolic process"/>
    <property type="evidence" value="ECO:0007669"/>
    <property type="project" value="UniProtKB-UniRule"/>
</dbReference>
<comment type="caution">
    <text evidence="13">The sequence shown here is derived from an EMBL/GenBank/DDBJ whole genome shotgun (WGS) entry which is preliminary data.</text>
</comment>
<evidence type="ECO:0000259" key="12">
    <source>
        <dbReference type="PROSITE" id="PS51464"/>
    </source>
</evidence>
<keyword evidence="8" id="KW-0677">Repeat</keyword>
<evidence type="ECO:0000256" key="10">
    <source>
        <dbReference type="HAMAP-Rule" id="MF_00164"/>
    </source>
</evidence>
<dbReference type="InterPro" id="IPR029055">
    <property type="entry name" value="Ntn_hydrolases_N"/>
</dbReference>
<dbReference type="CDD" id="cd05009">
    <property type="entry name" value="SIS_GlmS_GlmD_2"/>
    <property type="match status" value="1"/>
</dbReference>
<proteinExistence type="inferred from homology"/>
<feature type="domain" description="Glutamine amidotransferase type-2" evidence="11">
    <location>
        <begin position="2"/>
        <end position="218"/>
    </location>
</feature>
<dbReference type="Pfam" id="PF13522">
    <property type="entry name" value="GATase_6"/>
    <property type="match status" value="1"/>
</dbReference>
<keyword evidence="6 10" id="KW-0032">Aminotransferase</keyword>
<dbReference type="InterPro" id="IPR001347">
    <property type="entry name" value="SIS_dom"/>
</dbReference>
<dbReference type="SUPFAM" id="SSF56235">
    <property type="entry name" value="N-terminal nucleophile aminohydrolases (Ntn hydrolases)"/>
    <property type="match status" value="1"/>
</dbReference>
<dbReference type="EMBL" id="VZPX01000010">
    <property type="protein sequence ID" value="KAB0481081.1"/>
    <property type="molecule type" value="Genomic_DNA"/>
</dbReference>
<comment type="function">
    <text evidence="10">Catalyzes the first step in hexosamine metabolism, converting fructose-6P into glucosamine-6P using glutamine as a nitrogen source.</text>
</comment>
<evidence type="ECO:0000256" key="5">
    <source>
        <dbReference type="ARBA" id="ARBA00022490"/>
    </source>
</evidence>
<feature type="domain" description="SIS" evidence="12">
    <location>
        <begin position="459"/>
        <end position="600"/>
    </location>
</feature>
<dbReference type="AlphaFoldDB" id="A0A7V7NVI4"/>
<dbReference type="Proteomes" id="UP000423756">
    <property type="component" value="Unassembled WGS sequence"/>
</dbReference>
<evidence type="ECO:0000256" key="8">
    <source>
        <dbReference type="ARBA" id="ARBA00022737"/>
    </source>
</evidence>
<dbReference type="InterPro" id="IPR035490">
    <property type="entry name" value="GlmS/FrlB_SIS"/>
</dbReference>
<evidence type="ECO:0000256" key="3">
    <source>
        <dbReference type="ARBA" id="ARBA00012916"/>
    </source>
</evidence>
<dbReference type="GO" id="GO:0046349">
    <property type="term" value="P:amino sugar biosynthetic process"/>
    <property type="evidence" value="ECO:0007669"/>
    <property type="project" value="UniProtKB-ARBA"/>
</dbReference>
<dbReference type="InterPro" id="IPR005855">
    <property type="entry name" value="GFAT"/>
</dbReference>
<evidence type="ECO:0000256" key="7">
    <source>
        <dbReference type="ARBA" id="ARBA00022679"/>
    </source>
</evidence>
<dbReference type="FunFam" id="3.40.50.10490:FF:000002">
    <property type="entry name" value="Glutamine--fructose-6-phosphate aminotransferase [isomerizing]"/>
    <property type="match status" value="1"/>
</dbReference>
<dbReference type="NCBIfam" id="TIGR01135">
    <property type="entry name" value="glmS"/>
    <property type="match status" value="1"/>
</dbReference>
<comment type="subunit">
    <text evidence="10">Homodimer.</text>
</comment>
<dbReference type="PANTHER" id="PTHR10937">
    <property type="entry name" value="GLUCOSAMINE--FRUCTOSE-6-PHOSPHATE AMINOTRANSFERASE, ISOMERIZING"/>
    <property type="match status" value="1"/>
</dbReference>
<dbReference type="GeneID" id="77340232"/>
<dbReference type="GO" id="GO:0004360">
    <property type="term" value="F:glutamine-fructose-6-phosphate transaminase (isomerizing) activity"/>
    <property type="evidence" value="ECO:0007669"/>
    <property type="project" value="UniProtKB-UniRule"/>
</dbReference>
<dbReference type="PANTHER" id="PTHR10937:SF0">
    <property type="entry name" value="GLUTAMINE--FRUCTOSE-6-PHOSPHATE TRANSAMINASE (ISOMERIZING)"/>
    <property type="match status" value="1"/>
</dbReference>
<evidence type="ECO:0000256" key="9">
    <source>
        <dbReference type="ARBA" id="ARBA00022962"/>
    </source>
</evidence>
<evidence type="ECO:0000313" key="13">
    <source>
        <dbReference type="EMBL" id="KAB0481081.1"/>
    </source>
</evidence>
<keyword evidence="7 10" id="KW-0808">Transferase</keyword>
<dbReference type="GO" id="GO:0097367">
    <property type="term" value="F:carbohydrate derivative binding"/>
    <property type="evidence" value="ECO:0007669"/>
    <property type="project" value="InterPro"/>
</dbReference>
<name>A0A7V7NVI4_9VIBR</name>
<dbReference type="PROSITE" id="PS51278">
    <property type="entry name" value="GATASE_TYPE_2"/>
    <property type="match status" value="1"/>
</dbReference>
<feature type="active site" description="For Fru-6P isomerization activity" evidence="10">
    <location>
        <position position="605"/>
    </location>
</feature>
<evidence type="ECO:0000256" key="2">
    <source>
        <dbReference type="ARBA" id="ARBA00004496"/>
    </source>
</evidence>
<evidence type="ECO:0000256" key="6">
    <source>
        <dbReference type="ARBA" id="ARBA00022576"/>
    </source>
</evidence>
<dbReference type="Gene3D" id="3.60.20.10">
    <property type="entry name" value="Glutamine Phosphoribosylpyrophosphate, subunit 1, domain 1"/>
    <property type="match status" value="1"/>
</dbReference>
<evidence type="ECO:0000259" key="11">
    <source>
        <dbReference type="PROSITE" id="PS51278"/>
    </source>
</evidence>
<dbReference type="InterPro" id="IPR046348">
    <property type="entry name" value="SIS_dom_sf"/>
</dbReference>
<keyword evidence="5 10" id="KW-0963">Cytoplasm</keyword>
<dbReference type="FunFam" id="3.40.50.10490:FF:000001">
    <property type="entry name" value="Glutamine--fructose-6-phosphate aminotransferase [isomerizing]"/>
    <property type="match status" value="1"/>
</dbReference>
<dbReference type="HAMAP" id="MF_00164">
    <property type="entry name" value="GlmS"/>
    <property type="match status" value="1"/>
</dbReference>
<accession>A0A7V7NVI4</accession>
<keyword evidence="9" id="KW-0315">Glutamine amidotransferase</keyword>
<feature type="domain" description="SIS" evidence="12">
    <location>
        <begin position="286"/>
        <end position="426"/>
    </location>
</feature>
<dbReference type="FunFam" id="3.60.20.10:FF:000006">
    <property type="entry name" value="Glutamine--fructose-6-phosphate aminotransferase [isomerizing]"/>
    <property type="match status" value="1"/>
</dbReference>
<dbReference type="Gene3D" id="3.40.50.10490">
    <property type="entry name" value="Glucose-6-phosphate isomerase like protein, domain 1"/>
    <property type="match status" value="2"/>
</dbReference>
<sequence length="610" mass="66867">MCGIVGAVAQRDVAEILVEGLRRLEYRGYDSAGVAVVDTESNLTRVRRLGKVQELADAVEEQQVIGGTGIAHTRWATHGEPSEANAHPHMSGDIAVVHNGIIENHEALRVMLQERGYVFSSQTDTEVIAHLVEWELRTSASLVEALQKTAKQLDGAYGTVVVDRKDPSRIVVARSGSPIVIGFGVGENFLASDQLALLSVTRRFMYLEEGDVAEVTRRDVTVFDVAGERVEREIVESNAEHDAGDKGKYRHFMQKEIFEQPTALINTMEGRISDTSVITNAIGVKAEEILSKVEHVQIIACGTSYNSGMAARYWFESLAGVSCDVEIASEFRYRDFVVRPNSLLVTLSQSGETADTLAALRLAKEKGYMSAMTICNVAGSSLVRESDFAFMTRAGTEIGVASTKAFTTQLAAMLMMVTSIGRLQGRINEEKEAEIVQALHQLPTDIEKALAFDKEIEALATDFADKHHTLFLGRGEYYPIAMEASLKLKEISYIHAEAYAAGELKHGPLALIDADMPVVVIAPSNDLLEKLKSNVEEVRARGGLLYVFADQDAGFESDENMKIIKMPHVSEVTAPIYYTVPMQLLSYHVALIKGTDVDQPRNLAKAVTVE</sequence>
<reference evidence="13 14" key="1">
    <citation type="submission" date="2019-09" db="EMBL/GenBank/DDBJ databases">
        <title>Draft genome sequences of 48 bacterial type strains from the CCUG.</title>
        <authorList>
            <person name="Tunovic T."/>
            <person name="Pineiro-Iglesias B."/>
            <person name="Unosson C."/>
            <person name="Inganas E."/>
            <person name="Ohlen M."/>
            <person name="Cardew S."/>
            <person name="Jensie-Markopoulos S."/>
            <person name="Salva-Serra F."/>
            <person name="Jaen-Luchoro D."/>
            <person name="Karlsson R."/>
            <person name="Svensson-Stadler L."/>
            <person name="Chun J."/>
            <person name="Moore E."/>
        </authorList>
    </citation>
    <scope>NUCLEOTIDE SEQUENCE [LARGE SCALE GENOMIC DNA]</scope>
    <source>
        <strain evidence="13 14">CCUG 48643</strain>
    </source>
</reference>
<dbReference type="GO" id="GO:0006002">
    <property type="term" value="P:fructose 6-phosphate metabolic process"/>
    <property type="evidence" value="ECO:0007669"/>
    <property type="project" value="TreeGrafter"/>
</dbReference>
<evidence type="ECO:0000256" key="1">
    <source>
        <dbReference type="ARBA" id="ARBA00001031"/>
    </source>
</evidence>
<comment type="subcellular location">
    <subcellularLocation>
        <location evidence="2 10">Cytoplasm</location>
    </subcellularLocation>
</comment>
<dbReference type="Pfam" id="PF01380">
    <property type="entry name" value="SIS"/>
    <property type="match status" value="2"/>
</dbReference>
<dbReference type="PROSITE" id="PS51464">
    <property type="entry name" value="SIS"/>
    <property type="match status" value="2"/>
</dbReference>
<dbReference type="InterPro" id="IPR047084">
    <property type="entry name" value="GFAT_N"/>
</dbReference>
<dbReference type="EC" id="2.6.1.16" evidence="3 10"/>
<dbReference type="GO" id="GO:0006487">
    <property type="term" value="P:protein N-linked glycosylation"/>
    <property type="evidence" value="ECO:0007669"/>
    <property type="project" value="TreeGrafter"/>
</dbReference>
<dbReference type="InterPro" id="IPR017932">
    <property type="entry name" value="GATase_2_dom"/>
</dbReference>
<dbReference type="GO" id="GO:0005829">
    <property type="term" value="C:cytosol"/>
    <property type="evidence" value="ECO:0007669"/>
    <property type="project" value="TreeGrafter"/>
</dbReference>
<feature type="active site" description="Nucleophile; for GATase activity" evidence="10">
    <location>
        <position position="2"/>
    </location>
</feature>
<dbReference type="NCBIfam" id="NF001484">
    <property type="entry name" value="PRK00331.1"/>
    <property type="match status" value="1"/>
</dbReference>
<dbReference type="InterPro" id="IPR035466">
    <property type="entry name" value="GlmS/AgaS_SIS"/>
</dbReference>
<comment type="catalytic activity">
    <reaction evidence="1 10">
        <text>D-fructose 6-phosphate + L-glutamine = D-glucosamine 6-phosphate + L-glutamate</text>
        <dbReference type="Rhea" id="RHEA:13237"/>
        <dbReference type="ChEBI" id="CHEBI:29985"/>
        <dbReference type="ChEBI" id="CHEBI:58359"/>
        <dbReference type="ChEBI" id="CHEBI:58725"/>
        <dbReference type="ChEBI" id="CHEBI:61527"/>
        <dbReference type="EC" id="2.6.1.16"/>
    </reaction>
</comment>
<dbReference type="RefSeq" id="WP_137407187.1">
    <property type="nucleotide sequence ID" value="NZ_AP025465.1"/>
</dbReference>
<dbReference type="CDD" id="cd05008">
    <property type="entry name" value="SIS_GlmS_GlmD_1"/>
    <property type="match status" value="1"/>
</dbReference>